<accession>A0A673APD3</accession>
<dbReference type="Proteomes" id="UP000472271">
    <property type="component" value="Chromosome 19"/>
</dbReference>
<protein>
    <submittedName>
        <fullName evidence="1">Uncharacterized protein</fullName>
    </submittedName>
</protein>
<sequence>MSYYDFYYVQQRRSGFSHIFFTGMCNSAPWTAHNPKHIHAGHDTMSYDLDINSAIIGPTILTKFGKIRWVRKIVKKWGTTQVHIIYYIIL</sequence>
<reference evidence="1" key="3">
    <citation type="submission" date="2025-09" db="UniProtKB">
        <authorList>
            <consortium name="Ensembl"/>
        </authorList>
    </citation>
    <scope>IDENTIFICATION</scope>
</reference>
<keyword evidence="2" id="KW-1185">Reference proteome</keyword>
<evidence type="ECO:0000313" key="2">
    <source>
        <dbReference type="Proteomes" id="UP000472271"/>
    </source>
</evidence>
<proteinExistence type="predicted"/>
<dbReference type="AlphaFoldDB" id="A0A673APD3"/>
<organism evidence="1 2">
    <name type="scientific">Sphaeramia orbicularis</name>
    <name type="common">orbiculate cardinalfish</name>
    <dbReference type="NCBI Taxonomy" id="375764"/>
    <lineage>
        <taxon>Eukaryota</taxon>
        <taxon>Metazoa</taxon>
        <taxon>Chordata</taxon>
        <taxon>Craniata</taxon>
        <taxon>Vertebrata</taxon>
        <taxon>Euteleostomi</taxon>
        <taxon>Actinopterygii</taxon>
        <taxon>Neopterygii</taxon>
        <taxon>Teleostei</taxon>
        <taxon>Neoteleostei</taxon>
        <taxon>Acanthomorphata</taxon>
        <taxon>Gobiaria</taxon>
        <taxon>Kurtiformes</taxon>
        <taxon>Apogonoidei</taxon>
        <taxon>Apogonidae</taxon>
        <taxon>Apogoninae</taxon>
        <taxon>Sphaeramia</taxon>
    </lineage>
</organism>
<dbReference type="Ensembl" id="ENSSORT00005031282.1">
    <property type="protein sequence ID" value="ENSSORP00005030428.1"/>
    <property type="gene ID" value="ENSSORG00005014511.1"/>
</dbReference>
<reference evidence="1" key="1">
    <citation type="submission" date="2019-06" db="EMBL/GenBank/DDBJ databases">
        <authorList>
            <consortium name="Wellcome Sanger Institute Data Sharing"/>
        </authorList>
    </citation>
    <scope>NUCLEOTIDE SEQUENCE [LARGE SCALE GENOMIC DNA]</scope>
</reference>
<dbReference type="InParanoid" id="A0A673APD3"/>
<evidence type="ECO:0000313" key="1">
    <source>
        <dbReference type="Ensembl" id="ENSSORP00005030428.1"/>
    </source>
</evidence>
<reference evidence="1" key="2">
    <citation type="submission" date="2025-08" db="UniProtKB">
        <authorList>
            <consortium name="Ensembl"/>
        </authorList>
    </citation>
    <scope>IDENTIFICATION</scope>
</reference>
<name>A0A673APD3_9TELE</name>